<comment type="caution">
    <text evidence="2">The sequence shown here is derived from an EMBL/GenBank/DDBJ whole genome shotgun (WGS) entry which is preliminary data.</text>
</comment>
<accession>A0ABQ5BJT6</accession>
<evidence type="ECO:0000256" key="1">
    <source>
        <dbReference type="SAM" id="MobiDB-lite"/>
    </source>
</evidence>
<organism evidence="2 3">
    <name type="scientific">Tanacetum coccineum</name>
    <dbReference type="NCBI Taxonomy" id="301880"/>
    <lineage>
        <taxon>Eukaryota</taxon>
        <taxon>Viridiplantae</taxon>
        <taxon>Streptophyta</taxon>
        <taxon>Embryophyta</taxon>
        <taxon>Tracheophyta</taxon>
        <taxon>Spermatophyta</taxon>
        <taxon>Magnoliopsida</taxon>
        <taxon>eudicotyledons</taxon>
        <taxon>Gunneridae</taxon>
        <taxon>Pentapetalae</taxon>
        <taxon>asterids</taxon>
        <taxon>campanulids</taxon>
        <taxon>Asterales</taxon>
        <taxon>Asteraceae</taxon>
        <taxon>Asteroideae</taxon>
        <taxon>Anthemideae</taxon>
        <taxon>Anthemidinae</taxon>
        <taxon>Tanacetum</taxon>
    </lineage>
</organism>
<proteinExistence type="predicted"/>
<dbReference type="Proteomes" id="UP001151760">
    <property type="component" value="Unassembled WGS sequence"/>
</dbReference>
<dbReference type="EMBL" id="BQNB010013278">
    <property type="protein sequence ID" value="GJT14022.1"/>
    <property type="molecule type" value="Genomic_DNA"/>
</dbReference>
<reference evidence="2" key="1">
    <citation type="journal article" date="2022" name="Int. J. Mol. Sci.">
        <title>Draft Genome of Tanacetum Coccineum: Genomic Comparison of Closely Related Tanacetum-Family Plants.</title>
        <authorList>
            <person name="Yamashiro T."/>
            <person name="Shiraishi A."/>
            <person name="Nakayama K."/>
            <person name="Satake H."/>
        </authorList>
    </citation>
    <scope>NUCLEOTIDE SEQUENCE</scope>
</reference>
<name>A0ABQ5BJT6_9ASTR</name>
<reference evidence="2" key="2">
    <citation type="submission" date="2022-01" db="EMBL/GenBank/DDBJ databases">
        <authorList>
            <person name="Yamashiro T."/>
            <person name="Shiraishi A."/>
            <person name="Satake H."/>
            <person name="Nakayama K."/>
        </authorList>
    </citation>
    <scope>NUCLEOTIDE SEQUENCE</scope>
</reference>
<sequence length="171" mass="19117">MSGCSAVFPITHGYCRSPCSVISTLANILHDRLAGGQREARRLHKARIQMGPYSNSLALCRKDCEQDPVKAKWVGLHQSSYETGRRRCPEAAVNRSTPTKLRTKGGKGVRVDWTSESNISEQGWFRESPERMGRSGTGDIRKPMDRAPGRDWEGVGLTLRCYVRGIKNLEI</sequence>
<keyword evidence="3" id="KW-1185">Reference proteome</keyword>
<protein>
    <submittedName>
        <fullName evidence="2">Uncharacterized protein</fullName>
    </submittedName>
</protein>
<evidence type="ECO:0000313" key="3">
    <source>
        <dbReference type="Proteomes" id="UP001151760"/>
    </source>
</evidence>
<gene>
    <name evidence="2" type="ORF">Tco_0861064</name>
</gene>
<feature type="region of interest" description="Disordered" evidence="1">
    <location>
        <begin position="128"/>
        <end position="147"/>
    </location>
</feature>
<evidence type="ECO:0000313" key="2">
    <source>
        <dbReference type="EMBL" id="GJT14022.1"/>
    </source>
</evidence>